<organism evidence="5 6">
    <name type="scientific">Vagococcus fluvialis bH819</name>
    <dbReference type="NCBI Taxonomy" id="1255619"/>
    <lineage>
        <taxon>Bacteria</taxon>
        <taxon>Bacillati</taxon>
        <taxon>Bacillota</taxon>
        <taxon>Bacilli</taxon>
        <taxon>Lactobacillales</taxon>
        <taxon>Enterococcaceae</taxon>
        <taxon>Vagococcus</taxon>
    </lineage>
</organism>
<keyword evidence="2" id="KW-0963">Cytoplasm</keyword>
<dbReference type="Proteomes" id="UP000195918">
    <property type="component" value="Unassembled WGS sequence"/>
</dbReference>
<reference evidence="6" key="1">
    <citation type="submission" date="2017-02" db="EMBL/GenBank/DDBJ databases">
        <authorList>
            <person name="Dridi B."/>
        </authorList>
    </citation>
    <scope>NUCLEOTIDE SEQUENCE [LARGE SCALE GENOMIC DNA]</scope>
    <source>
        <strain evidence="6">bH819</strain>
    </source>
</reference>
<dbReference type="InterPro" id="IPR019844">
    <property type="entry name" value="CSD_CS"/>
</dbReference>
<dbReference type="RefSeq" id="WP_086950926.1">
    <property type="nucleotide sequence ID" value="NZ_FWFD01000008.1"/>
</dbReference>
<dbReference type="PROSITE" id="PS51857">
    <property type="entry name" value="CSD_2"/>
    <property type="match status" value="1"/>
</dbReference>
<gene>
    <name evidence="5" type="ORF">FM121_04265</name>
</gene>
<dbReference type="InterPro" id="IPR011129">
    <property type="entry name" value="CSD"/>
</dbReference>
<dbReference type="OrthoDB" id="9805039at2"/>
<sequence>MAQGTVKWFNAEKGFGFIQQEEGNDVFVHFSAIEGEGFKSLEEGQAVNFDVEESDRGPQATNVTKA</sequence>
<dbReference type="Gene3D" id="2.40.50.140">
    <property type="entry name" value="Nucleic acid-binding proteins"/>
    <property type="match status" value="1"/>
</dbReference>
<dbReference type="PROSITE" id="PS00352">
    <property type="entry name" value="CSD_1"/>
    <property type="match status" value="1"/>
</dbReference>
<dbReference type="InterPro" id="IPR012156">
    <property type="entry name" value="Cold_shock_CspA"/>
</dbReference>
<feature type="domain" description="CSD" evidence="4">
    <location>
        <begin position="1"/>
        <end position="65"/>
    </location>
</feature>
<dbReference type="PANTHER" id="PTHR11544">
    <property type="entry name" value="COLD SHOCK DOMAIN CONTAINING PROTEINS"/>
    <property type="match status" value="1"/>
</dbReference>
<keyword evidence="6" id="KW-1185">Reference proteome</keyword>
<evidence type="ECO:0000256" key="1">
    <source>
        <dbReference type="ARBA" id="ARBA00004496"/>
    </source>
</evidence>
<dbReference type="SUPFAM" id="SSF50249">
    <property type="entry name" value="Nucleic acid-binding proteins"/>
    <property type="match status" value="1"/>
</dbReference>
<dbReference type="Gene3D" id="6.20.370.130">
    <property type="match status" value="1"/>
</dbReference>
<dbReference type="GO" id="GO:0051252">
    <property type="term" value="P:regulation of RNA metabolic process"/>
    <property type="evidence" value="ECO:0007669"/>
    <property type="project" value="UniProtKB-ARBA"/>
</dbReference>
<dbReference type="Pfam" id="PF00313">
    <property type="entry name" value="CSD"/>
    <property type="match status" value="1"/>
</dbReference>
<evidence type="ECO:0000256" key="3">
    <source>
        <dbReference type="RuleBase" id="RU000408"/>
    </source>
</evidence>
<dbReference type="InterPro" id="IPR050181">
    <property type="entry name" value="Cold_shock_domain"/>
</dbReference>
<accession>A0A1X6WLY4</accession>
<evidence type="ECO:0000313" key="5">
    <source>
        <dbReference type="EMBL" id="SLM85287.1"/>
    </source>
</evidence>
<protein>
    <submittedName>
        <fullName evidence="5">Cold shock protein CspA</fullName>
    </submittedName>
</protein>
<dbReference type="GO" id="GO:0005737">
    <property type="term" value="C:cytoplasm"/>
    <property type="evidence" value="ECO:0007669"/>
    <property type="project" value="UniProtKB-SubCell"/>
</dbReference>
<dbReference type="SMART" id="SM00357">
    <property type="entry name" value="CSP"/>
    <property type="match status" value="1"/>
</dbReference>
<name>A0A1X6WLY4_9ENTE</name>
<dbReference type="InterPro" id="IPR002059">
    <property type="entry name" value="CSP_DNA-bd"/>
</dbReference>
<dbReference type="PIRSF" id="PIRSF002599">
    <property type="entry name" value="Cold_shock_A"/>
    <property type="match status" value="1"/>
</dbReference>
<proteinExistence type="predicted"/>
<dbReference type="GO" id="GO:0010468">
    <property type="term" value="P:regulation of gene expression"/>
    <property type="evidence" value="ECO:0007669"/>
    <property type="project" value="UniProtKB-ARBA"/>
</dbReference>
<dbReference type="FunFam" id="2.40.50.140:FF:000006">
    <property type="entry name" value="Cold shock protein CspC"/>
    <property type="match status" value="1"/>
</dbReference>
<comment type="subcellular location">
    <subcellularLocation>
        <location evidence="1 3">Cytoplasm</location>
    </subcellularLocation>
</comment>
<dbReference type="PRINTS" id="PR00050">
    <property type="entry name" value="COLDSHOCK"/>
</dbReference>
<evidence type="ECO:0000256" key="2">
    <source>
        <dbReference type="ARBA" id="ARBA00022490"/>
    </source>
</evidence>
<dbReference type="CDD" id="cd04458">
    <property type="entry name" value="CSP_CDS"/>
    <property type="match status" value="1"/>
</dbReference>
<evidence type="ECO:0000259" key="4">
    <source>
        <dbReference type="PROSITE" id="PS51857"/>
    </source>
</evidence>
<dbReference type="InterPro" id="IPR012340">
    <property type="entry name" value="NA-bd_OB-fold"/>
</dbReference>
<dbReference type="GO" id="GO:0003676">
    <property type="term" value="F:nucleic acid binding"/>
    <property type="evidence" value="ECO:0007669"/>
    <property type="project" value="InterPro"/>
</dbReference>
<dbReference type="AlphaFoldDB" id="A0A1X6WLY4"/>
<dbReference type="EMBL" id="FWFD01000008">
    <property type="protein sequence ID" value="SLM85287.1"/>
    <property type="molecule type" value="Genomic_DNA"/>
</dbReference>
<evidence type="ECO:0000313" key="6">
    <source>
        <dbReference type="Proteomes" id="UP000195918"/>
    </source>
</evidence>